<reference evidence="2" key="1">
    <citation type="submission" date="2020-01" db="EMBL/GenBank/DDBJ databases">
        <authorList>
            <person name="Mishra B."/>
        </authorList>
    </citation>
    <scope>NUCLEOTIDE SEQUENCE [LARGE SCALE GENOMIC DNA]</scope>
</reference>
<dbReference type="Pfam" id="PF25210">
    <property type="entry name" value="Kelch_FKB95"/>
    <property type="match status" value="1"/>
</dbReference>
<evidence type="ECO:0000259" key="1">
    <source>
        <dbReference type="PROSITE" id="PS50181"/>
    </source>
</evidence>
<dbReference type="OrthoDB" id="68328at2759"/>
<feature type="domain" description="F-box" evidence="1">
    <location>
        <begin position="12"/>
        <end position="58"/>
    </location>
</feature>
<dbReference type="InterPro" id="IPR057499">
    <property type="entry name" value="Kelch_FKB95"/>
</dbReference>
<dbReference type="SUPFAM" id="SSF81383">
    <property type="entry name" value="F-box domain"/>
    <property type="match status" value="1"/>
</dbReference>
<evidence type="ECO:0000313" key="3">
    <source>
        <dbReference type="Proteomes" id="UP000467841"/>
    </source>
</evidence>
<proteinExistence type="predicted"/>
<name>A0A6D2KFR1_9BRAS</name>
<comment type="caution">
    <text evidence="2">The sequence shown here is derived from an EMBL/GenBank/DDBJ whole genome shotgun (WGS) entry which is preliminary data.</text>
</comment>
<dbReference type="AlphaFoldDB" id="A0A6D2KFR1"/>
<dbReference type="InterPro" id="IPR050354">
    <property type="entry name" value="F-box/kelch-repeat_ARATH"/>
</dbReference>
<gene>
    <name evidence="2" type="ORF">MERR_LOCUS34188</name>
</gene>
<dbReference type="SMART" id="SM00256">
    <property type="entry name" value="FBOX"/>
    <property type="match status" value="1"/>
</dbReference>
<dbReference type="InterPro" id="IPR001810">
    <property type="entry name" value="F-box_dom"/>
</dbReference>
<dbReference type="PANTHER" id="PTHR24414:SF184">
    <property type="entry name" value="GALACTOSE OXIDASE_KELCH REPEAT SUPERFAMILY PROTEIN"/>
    <property type="match status" value="1"/>
</dbReference>
<dbReference type="Pfam" id="PF00646">
    <property type="entry name" value="F-box"/>
    <property type="match status" value="1"/>
</dbReference>
<dbReference type="SUPFAM" id="SSF117281">
    <property type="entry name" value="Kelch motif"/>
    <property type="match status" value="1"/>
</dbReference>
<dbReference type="Gene3D" id="2.120.10.80">
    <property type="entry name" value="Kelch-type beta propeller"/>
    <property type="match status" value="1"/>
</dbReference>
<dbReference type="PROSITE" id="PS50181">
    <property type="entry name" value="FBOX"/>
    <property type="match status" value="1"/>
</dbReference>
<dbReference type="PANTHER" id="PTHR24414">
    <property type="entry name" value="F-BOX/KELCH-REPEAT PROTEIN SKIP4"/>
    <property type="match status" value="1"/>
</dbReference>
<dbReference type="EMBL" id="CACVBM020001362">
    <property type="protein sequence ID" value="CAA7046953.1"/>
    <property type="molecule type" value="Genomic_DNA"/>
</dbReference>
<keyword evidence="3" id="KW-1185">Reference proteome</keyword>
<dbReference type="InterPro" id="IPR036047">
    <property type="entry name" value="F-box-like_dom_sf"/>
</dbReference>
<evidence type="ECO:0000313" key="2">
    <source>
        <dbReference type="EMBL" id="CAA7046953.1"/>
    </source>
</evidence>
<organism evidence="2 3">
    <name type="scientific">Microthlaspi erraticum</name>
    <dbReference type="NCBI Taxonomy" id="1685480"/>
    <lineage>
        <taxon>Eukaryota</taxon>
        <taxon>Viridiplantae</taxon>
        <taxon>Streptophyta</taxon>
        <taxon>Embryophyta</taxon>
        <taxon>Tracheophyta</taxon>
        <taxon>Spermatophyta</taxon>
        <taxon>Magnoliopsida</taxon>
        <taxon>eudicotyledons</taxon>
        <taxon>Gunneridae</taxon>
        <taxon>Pentapetalae</taxon>
        <taxon>rosids</taxon>
        <taxon>malvids</taxon>
        <taxon>Brassicales</taxon>
        <taxon>Brassicaceae</taxon>
        <taxon>Coluteocarpeae</taxon>
        <taxon>Microthlaspi</taxon>
    </lineage>
</organism>
<sequence>MSSITRAKKEKPSEPPSLPEDVIFDITARVSRCDYPTLSLVSKHFKSLVRSPELYARRSLLGCGEHCLYAVHYSIETNCQRLYMLRRKTNGNHCLVHIPSLPAMRRNGRYVAVGSKIYVFGQIYEYGDFNMTPIALSFDCRSHMVQPLPSMPIVLNLTKAAVFIDGKIYVIGYCDNDSKKAMMVVFNTETQMWEKDKIKLCDTRPNDVVMMGDKMYIRDYGDTFVYEPTESICEREDMLNLAMCRNACVVDDVLYYHDCVKNKFRMYDPKKRCWGVVNGLEQLLAKTILSRWSETVGCGVKLTLFFSIVKSGLITGQIWCVEISLERRHEEEIWGKVEWCDQIMIPGNSYITKSLAVML</sequence>
<dbReference type="Proteomes" id="UP000467841">
    <property type="component" value="Unassembled WGS sequence"/>
</dbReference>
<protein>
    <recommendedName>
        <fullName evidence="1">F-box domain-containing protein</fullName>
    </recommendedName>
</protein>
<accession>A0A6D2KFR1</accession>
<dbReference type="InterPro" id="IPR015915">
    <property type="entry name" value="Kelch-typ_b-propeller"/>
</dbReference>
<dbReference type="CDD" id="cd22152">
    <property type="entry name" value="F-box_AtAFR-like"/>
    <property type="match status" value="1"/>
</dbReference>